<dbReference type="HOGENOM" id="CLU_3272854_0_0_9"/>
<name>C9KLJ4_9FIRM</name>
<sequence>MKQAFPCEVSPTMLADTKIPAHEQYAGIFAVYYILGELCAS</sequence>
<dbReference type="EMBL" id="ABWK02000012">
    <property type="protein sequence ID" value="EEX69008.1"/>
    <property type="molecule type" value="Genomic_DNA"/>
</dbReference>
<protein>
    <submittedName>
        <fullName evidence="1">Uncharacterized protein</fullName>
    </submittedName>
</protein>
<reference evidence="1" key="1">
    <citation type="submission" date="2009-09" db="EMBL/GenBank/DDBJ databases">
        <authorList>
            <person name="Weinstock G."/>
            <person name="Sodergren E."/>
            <person name="Clifton S."/>
            <person name="Fulton L."/>
            <person name="Fulton B."/>
            <person name="Courtney L."/>
            <person name="Fronick C."/>
            <person name="Harrison M."/>
            <person name="Strong C."/>
            <person name="Farmer C."/>
            <person name="Delahaunty K."/>
            <person name="Markovic C."/>
            <person name="Hall O."/>
            <person name="Minx P."/>
            <person name="Tomlinson C."/>
            <person name="Mitreva M."/>
            <person name="Nelson J."/>
            <person name="Hou S."/>
            <person name="Wollam A."/>
            <person name="Pepin K.H."/>
            <person name="Johnson M."/>
            <person name="Bhonagiri V."/>
            <person name="Nash W.E."/>
            <person name="Warren W."/>
            <person name="Chinwalla A."/>
            <person name="Mardis E.R."/>
            <person name="Wilson R.K."/>
        </authorList>
    </citation>
    <scope>NUCLEOTIDE SEQUENCE [LARGE SCALE GENOMIC DNA]</scope>
    <source>
        <strain evidence="1">DSM 20544</strain>
    </source>
</reference>
<dbReference type="Proteomes" id="UP000003671">
    <property type="component" value="Unassembled WGS sequence"/>
</dbReference>
<organism evidence="1 2">
    <name type="scientific">Mitsuokella multacida DSM 20544</name>
    <dbReference type="NCBI Taxonomy" id="500635"/>
    <lineage>
        <taxon>Bacteria</taxon>
        <taxon>Bacillati</taxon>
        <taxon>Bacillota</taxon>
        <taxon>Negativicutes</taxon>
        <taxon>Selenomonadales</taxon>
        <taxon>Selenomonadaceae</taxon>
        <taxon>Mitsuokella</taxon>
    </lineage>
</organism>
<evidence type="ECO:0000313" key="2">
    <source>
        <dbReference type="Proteomes" id="UP000003671"/>
    </source>
</evidence>
<keyword evidence="2" id="KW-1185">Reference proteome</keyword>
<proteinExistence type="predicted"/>
<comment type="caution">
    <text evidence="1">The sequence shown here is derived from an EMBL/GenBank/DDBJ whole genome shotgun (WGS) entry which is preliminary data.</text>
</comment>
<accession>C9KLJ4</accession>
<dbReference type="AlphaFoldDB" id="C9KLJ4"/>
<gene>
    <name evidence="1" type="ORF">MITSMUL_04078</name>
</gene>
<dbReference type="STRING" id="500635.MITSMUL_04078"/>
<evidence type="ECO:0000313" key="1">
    <source>
        <dbReference type="EMBL" id="EEX69008.1"/>
    </source>
</evidence>